<keyword evidence="7" id="KW-0378">Hydrolase</keyword>
<evidence type="ECO:0000256" key="2">
    <source>
        <dbReference type="ARBA" id="ARBA00005988"/>
    </source>
</evidence>
<protein>
    <recommendedName>
        <fullName evidence="11">carboxypeptidase T</fullName>
        <ecNumber evidence="11">3.4.17.18</ecNumber>
    </recommendedName>
</protein>
<evidence type="ECO:0000313" key="15">
    <source>
        <dbReference type="EMBL" id="HGL17928.1"/>
    </source>
</evidence>
<evidence type="ECO:0000256" key="6">
    <source>
        <dbReference type="ARBA" id="ARBA00022729"/>
    </source>
</evidence>
<evidence type="ECO:0000259" key="14">
    <source>
        <dbReference type="PROSITE" id="PS52035"/>
    </source>
</evidence>
<comment type="caution">
    <text evidence="16">The sequence shown here is derived from an EMBL/GenBank/DDBJ whole genome shotgun (WGS) entry which is preliminary data.</text>
</comment>
<dbReference type="InterPro" id="IPR036116">
    <property type="entry name" value="FN3_sf"/>
</dbReference>
<comment type="catalytic activity">
    <reaction evidence="10">
        <text>Releases a C-terminal residue, which may be hydrophobic or positively charged.</text>
        <dbReference type="EC" id="3.4.17.18"/>
    </reaction>
</comment>
<keyword evidence="9" id="KW-0482">Metalloprotease</keyword>
<dbReference type="EC" id="3.4.17.18" evidence="11"/>
<dbReference type="PANTHER" id="PTHR11705:SF143">
    <property type="entry name" value="SLL0236 PROTEIN"/>
    <property type="match status" value="1"/>
</dbReference>
<reference evidence="16" key="1">
    <citation type="journal article" date="2020" name="mSystems">
        <title>Genome- and Community-Level Interaction Insights into Carbon Utilization and Element Cycling Functions of Hydrothermarchaeota in Hydrothermal Sediment.</title>
        <authorList>
            <person name="Zhou Z."/>
            <person name="Liu Y."/>
            <person name="Xu W."/>
            <person name="Pan J."/>
            <person name="Luo Z.H."/>
            <person name="Li M."/>
        </authorList>
    </citation>
    <scope>NUCLEOTIDE SEQUENCE [LARGE SCALE GENOMIC DNA]</scope>
    <source>
        <strain evidence="16">SpSt-69</strain>
    </source>
</reference>
<dbReference type="EMBL" id="DTDJ01000043">
    <property type="protein sequence ID" value="HGL17928.1"/>
    <property type="molecule type" value="Genomic_DNA"/>
</dbReference>
<keyword evidence="6" id="KW-0732">Signal</keyword>
<evidence type="ECO:0000256" key="8">
    <source>
        <dbReference type="ARBA" id="ARBA00022833"/>
    </source>
</evidence>
<dbReference type="Pfam" id="PF20773">
    <property type="entry name" value="InhA-like_MAM"/>
    <property type="match status" value="1"/>
</dbReference>
<dbReference type="SUPFAM" id="SSF49265">
    <property type="entry name" value="Fibronectin type III"/>
    <property type="match status" value="1"/>
</dbReference>
<dbReference type="Gene3D" id="3.40.630.10">
    <property type="entry name" value="Zn peptidases"/>
    <property type="match status" value="1"/>
</dbReference>
<dbReference type="PANTHER" id="PTHR11705">
    <property type="entry name" value="PROTEASE FAMILY M14 CARBOXYPEPTIDASE A,B"/>
    <property type="match status" value="1"/>
</dbReference>
<dbReference type="EMBL" id="DTDJ01000043">
    <property type="protein sequence ID" value="HGL17979.1"/>
    <property type="molecule type" value="Genomic_DNA"/>
</dbReference>
<evidence type="ECO:0000256" key="11">
    <source>
        <dbReference type="ARBA" id="ARBA00066554"/>
    </source>
</evidence>
<dbReference type="FunFam" id="3.40.630.10:FF:000084">
    <property type="entry name" value="Carboxypeptidase B2"/>
    <property type="match status" value="1"/>
</dbReference>
<evidence type="ECO:0000256" key="7">
    <source>
        <dbReference type="ARBA" id="ARBA00022801"/>
    </source>
</evidence>
<dbReference type="AlphaFoldDB" id="A0A7V3ZYH8"/>
<dbReference type="CDD" id="cd03859">
    <property type="entry name" value="M14_CPT"/>
    <property type="match status" value="1"/>
</dbReference>
<evidence type="ECO:0000313" key="16">
    <source>
        <dbReference type="EMBL" id="HGL17979.1"/>
    </source>
</evidence>
<feature type="active site" description="Proton donor/acceptor" evidence="12">
    <location>
        <position position="373"/>
    </location>
</feature>
<dbReference type="InterPro" id="IPR000834">
    <property type="entry name" value="Peptidase_M14"/>
</dbReference>
<comment type="similarity">
    <text evidence="2 12">Belongs to the peptidase M14 family.</text>
</comment>
<feature type="coiled-coil region" evidence="13">
    <location>
        <begin position="70"/>
        <end position="104"/>
    </location>
</feature>
<name>A0A7V3ZYH8_UNCW3</name>
<accession>A0A7V3ZYH8</accession>
<proteinExistence type="inferred from homology"/>
<dbReference type="GO" id="GO:0004181">
    <property type="term" value="F:metallocarboxypeptidase activity"/>
    <property type="evidence" value="ECO:0007669"/>
    <property type="project" value="InterPro"/>
</dbReference>
<evidence type="ECO:0000256" key="4">
    <source>
        <dbReference type="ARBA" id="ARBA00022670"/>
    </source>
</evidence>
<organism evidence="16">
    <name type="scientific">candidate division WOR-3 bacterium</name>
    <dbReference type="NCBI Taxonomy" id="2052148"/>
    <lineage>
        <taxon>Bacteria</taxon>
        <taxon>Bacteria division WOR-3</taxon>
    </lineage>
</organism>
<dbReference type="SUPFAM" id="SSF53187">
    <property type="entry name" value="Zn-dependent exopeptidases"/>
    <property type="match status" value="1"/>
</dbReference>
<dbReference type="GO" id="GO:0006508">
    <property type="term" value="P:proteolysis"/>
    <property type="evidence" value="ECO:0007669"/>
    <property type="project" value="UniProtKB-KW"/>
</dbReference>
<dbReference type="PROSITE" id="PS52035">
    <property type="entry name" value="PEPTIDASE_M14"/>
    <property type="match status" value="1"/>
</dbReference>
<dbReference type="SMART" id="SM00631">
    <property type="entry name" value="Zn_pept"/>
    <property type="match status" value="1"/>
</dbReference>
<keyword evidence="13" id="KW-0175">Coiled coil</keyword>
<keyword evidence="3" id="KW-0121">Carboxypeptidase</keyword>
<dbReference type="PRINTS" id="PR00765">
    <property type="entry name" value="CRBOXYPTASEA"/>
</dbReference>
<evidence type="ECO:0000256" key="13">
    <source>
        <dbReference type="SAM" id="Coils"/>
    </source>
</evidence>
<keyword evidence="8" id="KW-0862">Zinc</keyword>
<feature type="domain" description="Peptidase M14" evidence="14">
    <location>
        <begin position="97"/>
        <end position="403"/>
    </location>
</feature>
<dbReference type="GO" id="GO:0005615">
    <property type="term" value="C:extracellular space"/>
    <property type="evidence" value="ECO:0007669"/>
    <property type="project" value="TreeGrafter"/>
</dbReference>
<gene>
    <name evidence="15" type="ORF">ENU66_06350</name>
    <name evidence="16" type="ORF">ENU66_06615</name>
</gene>
<dbReference type="InterPro" id="IPR026444">
    <property type="entry name" value="Secre_tail"/>
</dbReference>
<dbReference type="Pfam" id="PF00246">
    <property type="entry name" value="Peptidase_M14"/>
    <property type="match status" value="1"/>
</dbReference>
<comment type="cofactor">
    <cofactor evidence="1">
        <name>Zn(2+)</name>
        <dbReference type="ChEBI" id="CHEBI:29105"/>
    </cofactor>
</comment>
<keyword evidence="5" id="KW-0479">Metal-binding</keyword>
<sequence length="736" mass="84564">MKVVRILFFFFVLLGSNLMGSTLSIVRVYVQNYKELEERVLKYFQKGEFPEITGVRPKEWYDLLVDEKGLQKINSLNIKYEIIIQDLENEKKKVKDSYHSYEQITTLLRNYALSYPSICKIESIGPTYEGRWIYGVKISDNVSIDEEEPEQLFSGCHHAREWASVEVPIFIIDTLLQGYGVNQTITDIVNNREIWIFPVINVDGYIYDYSGGGRSWRKNREPYRNAIGTDPNRNYNGICDSNAIDGWGVINSSAVTHYPSQETFCGKRQHSAREISAYAEFIKSHNFVTIVDYHSYSELVLAPWGHKYDATPHESWYNAIGSAMANLIGRLGGGTYTFEKSVELYPTSGSSTDWEYGWYTYVDGTPCLAFTVEIGTAFYQNTSDLPHIKRENFEGALFLLQKGDSIYQFMKTIPPAPMIISPAGDTVSDSILLIWTVPNRDFSQPSAYEIQILKGLNKISEDFEGNMDLWVIENFSVSTQRSHSGSKSLLSAQSNYAACQARTKYPYFVETGDSFCLWTYYDIETDYDAAIVEISTNLREWLPLETERITGQSSSWIYKRYDLTNYEGKSVYFRIRYMTDGGVLGEGIYIDDVYPVARWDSIITLSQVTDTFYVLKGLDTGTYYIRLRAYSNQFGYGNYSTLKKVYLTQTQTLTRDNETKPEISIKYLGRANINIHIQATDPDLKIYDAQGRLIWQVKHSGNVKTSYQLKLQKKGIYFYIFESGNYKTRGKILNLN</sequence>
<evidence type="ECO:0000256" key="3">
    <source>
        <dbReference type="ARBA" id="ARBA00022645"/>
    </source>
</evidence>
<evidence type="ECO:0000256" key="9">
    <source>
        <dbReference type="ARBA" id="ARBA00023049"/>
    </source>
</evidence>
<evidence type="ECO:0000256" key="1">
    <source>
        <dbReference type="ARBA" id="ARBA00001947"/>
    </source>
</evidence>
<dbReference type="GO" id="GO:0008270">
    <property type="term" value="F:zinc ion binding"/>
    <property type="evidence" value="ECO:0007669"/>
    <property type="project" value="InterPro"/>
</dbReference>
<dbReference type="InterPro" id="IPR033810">
    <property type="entry name" value="Carboxypeptidase_T"/>
</dbReference>
<keyword evidence="4" id="KW-0645">Protease</keyword>
<dbReference type="NCBIfam" id="TIGR04183">
    <property type="entry name" value="Por_Secre_tail"/>
    <property type="match status" value="1"/>
</dbReference>
<evidence type="ECO:0000256" key="10">
    <source>
        <dbReference type="ARBA" id="ARBA00050859"/>
    </source>
</evidence>
<evidence type="ECO:0000256" key="12">
    <source>
        <dbReference type="PROSITE-ProRule" id="PRU01379"/>
    </source>
</evidence>
<evidence type="ECO:0000256" key="5">
    <source>
        <dbReference type="ARBA" id="ARBA00022723"/>
    </source>
</evidence>